<keyword evidence="1" id="KW-0472">Membrane</keyword>
<sequence>MDAGIAALWGAGIGGALGAGGVLGSTWLAGRTQGRTQHQQWRRQGRREAYSTFIAAVAAYRDAADSLMALMEGDYSRDDASLALERVSEKFPAVRAASSVVAVEGPADVAALSREVMEGIGRAIEDIDFYVAAAGRFDQPALFEAGRVHAALTELGGLLRKFTEKARDALDAQGV</sequence>
<keyword evidence="1" id="KW-0812">Transmembrane</keyword>
<accession>A0ABW6XIH6</accession>
<keyword evidence="1" id="KW-1133">Transmembrane helix</keyword>
<comment type="caution">
    <text evidence="2">The sequence shown here is derived from an EMBL/GenBank/DDBJ whole genome shotgun (WGS) entry which is preliminary data.</text>
</comment>
<proteinExistence type="predicted"/>
<dbReference type="EMBL" id="JBIBDZ010000001">
    <property type="protein sequence ID" value="MFF5917196.1"/>
    <property type="molecule type" value="Genomic_DNA"/>
</dbReference>
<keyword evidence="3" id="KW-1185">Reference proteome</keyword>
<dbReference type="Proteomes" id="UP001602370">
    <property type="component" value="Unassembled WGS sequence"/>
</dbReference>
<feature type="transmembrane region" description="Helical" evidence="1">
    <location>
        <begin position="6"/>
        <end position="29"/>
    </location>
</feature>
<protein>
    <recommendedName>
        <fullName evidence="4">Proline dehydrogenase</fullName>
    </recommendedName>
</protein>
<evidence type="ECO:0000256" key="1">
    <source>
        <dbReference type="SAM" id="Phobius"/>
    </source>
</evidence>
<dbReference type="RefSeq" id="WP_388304576.1">
    <property type="nucleotide sequence ID" value="NZ_JBIBDZ010000001.1"/>
</dbReference>
<evidence type="ECO:0000313" key="3">
    <source>
        <dbReference type="Proteomes" id="UP001602370"/>
    </source>
</evidence>
<reference evidence="2 3" key="1">
    <citation type="submission" date="2024-10" db="EMBL/GenBank/DDBJ databases">
        <title>The Natural Products Discovery Center: Release of the First 8490 Sequenced Strains for Exploring Actinobacteria Biosynthetic Diversity.</title>
        <authorList>
            <person name="Kalkreuter E."/>
            <person name="Kautsar S.A."/>
            <person name="Yang D."/>
            <person name="Bader C.D."/>
            <person name="Teijaro C.N."/>
            <person name="Fluegel L."/>
            <person name="Davis C.M."/>
            <person name="Simpson J.R."/>
            <person name="Lauterbach L."/>
            <person name="Steele A.D."/>
            <person name="Gui C."/>
            <person name="Meng S."/>
            <person name="Li G."/>
            <person name="Viehrig K."/>
            <person name="Ye F."/>
            <person name="Su P."/>
            <person name="Kiefer A.F."/>
            <person name="Nichols A."/>
            <person name="Cepeda A.J."/>
            <person name="Yan W."/>
            <person name="Fan B."/>
            <person name="Jiang Y."/>
            <person name="Adhikari A."/>
            <person name="Zheng C.-J."/>
            <person name="Schuster L."/>
            <person name="Cowan T.M."/>
            <person name="Smanski M.J."/>
            <person name="Chevrette M.G."/>
            <person name="De Carvalho L.P.S."/>
            <person name="Shen B."/>
        </authorList>
    </citation>
    <scope>NUCLEOTIDE SEQUENCE [LARGE SCALE GENOMIC DNA]</scope>
    <source>
        <strain evidence="2 3">NPDC012605</strain>
    </source>
</reference>
<evidence type="ECO:0000313" key="2">
    <source>
        <dbReference type="EMBL" id="MFF5917196.1"/>
    </source>
</evidence>
<gene>
    <name evidence="2" type="ORF">ACFY8C_02435</name>
</gene>
<name>A0ABW6XIH6_9ACTN</name>
<evidence type="ECO:0008006" key="4">
    <source>
        <dbReference type="Google" id="ProtNLM"/>
    </source>
</evidence>
<organism evidence="2 3">
    <name type="scientific">Streptomyces flavochromogenes</name>
    <dbReference type="NCBI Taxonomy" id="68199"/>
    <lineage>
        <taxon>Bacteria</taxon>
        <taxon>Bacillati</taxon>
        <taxon>Actinomycetota</taxon>
        <taxon>Actinomycetes</taxon>
        <taxon>Kitasatosporales</taxon>
        <taxon>Streptomycetaceae</taxon>
        <taxon>Streptomyces</taxon>
    </lineage>
</organism>